<feature type="region of interest" description="Disordered" evidence="3">
    <location>
        <begin position="363"/>
        <end position="382"/>
    </location>
</feature>
<dbReference type="GO" id="GO:0005634">
    <property type="term" value="C:nucleus"/>
    <property type="evidence" value="ECO:0007669"/>
    <property type="project" value="TreeGrafter"/>
</dbReference>
<organism evidence="5 6">
    <name type="scientific">Parasitella parasitica</name>
    <dbReference type="NCBI Taxonomy" id="35722"/>
    <lineage>
        <taxon>Eukaryota</taxon>
        <taxon>Fungi</taxon>
        <taxon>Fungi incertae sedis</taxon>
        <taxon>Mucoromycota</taxon>
        <taxon>Mucoromycotina</taxon>
        <taxon>Mucoromycetes</taxon>
        <taxon>Mucorales</taxon>
        <taxon>Mucorineae</taxon>
        <taxon>Mucoraceae</taxon>
        <taxon>Parasitella</taxon>
    </lineage>
</organism>
<reference evidence="5 6" key="1">
    <citation type="submission" date="2014-09" db="EMBL/GenBank/DDBJ databases">
        <authorList>
            <person name="Ellenberger Sabrina"/>
        </authorList>
    </citation>
    <scope>NUCLEOTIDE SEQUENCE [LARGE SCALE GENOMIC DNA]</scope>
    <source>
        <strain evidence="5 6">CBS 412.66</strain>
    </source>
</reference>
<feature type="domain" description="RRM" evidence="4">
    <location>
        <begin position="112"/>
        <end position="189"/>
    </location>
</feature>
<dbReference type="Pfam" id="PF00076">
    <property type="entry name" value="RRM_1"/>
    <property type="match status" value="3"/>
</dbReference>
<dbReference type="SUPFAM" id="SSF54928">
    <property type="entry name" value="RNA-binding domain, RBD"/>
    <property type="match status" value="2"/>
</dbReference>
<gene>
    <name evidence="5" type="primary">PARPA_13148.1 scaffold 45923</name>
</gene>
<protein>
    <recommendedName>
        <fullName evidence="4">RRM domain-containing protein</fullName>
    </recommendedName>
</protein>
<feature type="compositionally biased region" description="Basic residues" evidence="3">
    <location>
        <begin position="38"/>
        <end position="57"/>
    </location>
</feature>
<dbReference type="GO" id="GO:0005737">
    <property type="term" value="C:cytoplasm"/>
    <property type="evidence" value="ECO:0007669"/>
    <property type="project" value="TreeGrafter"/>
</dbReference>
<dbReference type="EMBL" id="LN733911">
    <property type="protein sequence ID" value="CEP18840.1"/>
    <property type="molecule type" value="Genomic_DNA"/>
</dbReference>
<evidence type="ECO:0000313" key="6">
    <source>
        <dbReference type="Proteomes" id="UP000054107"/>
    </source>
</evidence>
<evidence type="ECO:0000256" key="3">
    <source>
        <dbReference type="SAM" id="MobiDB-lite"/>
    </source>
</evidence>
<dbReference type="STRING" id="35722.A0A0B7NTK2"/>
<feature type="compositionally biased region" description="Basic residues" evidence="3">
    <location>
        <begin position="78"/>
        <end position="96"/>
    </location>
</feature>
<dbReference type="GO" id="GO:0003729">
    <property type="term" value="F:mRNA binding"/>
    <property type="evidence" value="ECO:0007669"/>
    <property type="project" value="TreeGrafter"/>
</dbReference>
<dbReference type="InterPro" id="IPR035979">
    <property type="entry name" value="RBD_domain_sf"/>
</dbReference>
<dbReference type="PROSITE" id="PS50102">
    <property type="entry name" value="RRM"/>
    <property type="match status" value="3"/>
</dbReference>
<feature type="compositionally biased region" description="Polar residues" evidence="3">
    <location>
        <begin position="286"/>
        <end position="303"/>
    </location>
</feature>
<name>A0A0B7NTK2_9FUNG</name>
<feature type="region of interest" description="Disordered" evidence="3">
    <location>
        <begin position="280"/>
        <end position="318"/>
    </location>
</feature>
<dbReference type="PANTHER" id="PTHR23003:SF3">
    <property type="entry name" value="FI21236P1-RELATED"/>
    <property type="match status" value="1"/>
</dbReference>
<dbReference type="Gene3D" id="3.30.70.330">
    <property type="match status" value="3"/>
</dbReference>
<feature type="domain" description="RRM" evidence="4">
    <location>
        <begin position="433"/>
        <end position="509"/>
    </location>
</feature>
<evidence type="ECO:0000259" key="4">
    <source>
        <dbReference type="PROSITE" id="PS50102"/>
    </source>
</evidence>
<dbReference type="AlphaFoldDB" id="A0A0B7NTK2"/>
<dbReference type="SMART" id="SM00360">
    <property type="entry name" value="RRM"/>
    <property type="match status" value="3"/>
</dbReference>
<keyword evidence="6" id="KW-1185">Reference proteome</keyword>
<evidence type="ECO:0000313" key="5">
    <source>
        <dbReference type="EMBL" id="CEP18840.1"/>
    </source>
</evidence>
<accession>A0A0B7NTK2</accession>
<feature type="compositionally biased region" description="Low complexity" evidence="3">
    <location>
        <begin position="25"/>
        <end position="37"/>
    </location>
</feature>
<dbReference type="PANTHER" id="PTHR23003">
    <property type="entry name" value="RNA RECOGNITION MOTIF RRM DOMAIN CONTAINING PROTEIN"/>
    <property type="match status" value="1"/>
</dbReference>
<dbReference type="InterPro" id="IPR012677">
    <property type="entry name" value="Nucleotide-bd_a/b_plait_sf"/>
</dbReference>
<proteinExistence type="predicted"/>
<dbReference type="Proteomes" id="UP000054107">
    <property type="component" value="Unassembled WGS sequence"/>
</dbReference>
<evidence type="ECO:0000256" key="1">
    <source>
        <dbReference type="ARBA" id="ARBA00022884"/>
    </source>
</evidence>
<dbReference type="InterPro" id="IPR050374">
    <property type="entry name" value="RRT5_SRSF_SR"/>
</dbReference>
<sequence>MSEPSSSPVLRSPASRSPRHRRSYSPRSTRSSTSRSYSRSRSRSRSYSRSRRSRSRSRSPYGRSSSRNYGRYYSRSPPPHHHHHRRSPPPLRRYRSRSSPPPLRRRPVNKDCRVYVSNLSFEVTWHQLKDFMREAGQVTHVDVLKTASGRSKGCGVVEYRYPDDARRAIHTMNKADFMGRPVFIREDREFDHSGPPKDPREAPDDCRLHLPLNASWQDMKDLFRKAGRVLHTDIHTDLGSRRPNGHGTVIFDDARFARNAIDILNGYVWQGHKLEVREGKYEERPASTTTSNPRPLPPANNQRPLPPTRHLNVESHSRDSLNKISPAMVDNNHHYNQEPMIGNTASTLATPVNMVPAPISALSQQQAPQLLPPPPPPPSTSSVEAIQTPYQNMYRYGETTAATTATPPPPPPIYSSVGLVGGPGASLPTHGHNQIFVNNLPFSTTWQDLIDLFRHVGPVVRSEVLTTNGHPKGSGFVRFEDAATCDKAIEKFHGYMYGGRHLDIRLDKYSTTI</sequence>
<keyword evidence="1 2" id="KW-0694">RNA-binding</keyword>
<feature type="region of interest" description="Disordered" evidence="3">
    <location>
        <begin position="1"/>
        <end position="107"/>
    </location>
</feature>
<dbReference type="InterPro" id="IPR000504">
    <property type="entry name" value="RRM_dom"/>
</dbReference>
<feature type="domain" description="RRM" evidence="4">
    <location>
        <begin position="209"/>
        <end position="281"/>
    </location>
</feature>
<evidence type="ECO:0000256" key="2">
    <source>
        <dbReference type="PROSITE-ProRule" id="PRU00176"/>
    </source>
</evidence>
<feature type="compositionally biased region" description="Low complexity" evidence="3">
    <location>
        <begin position="58"/>
        <end position="75"/>
    </location>
</feature>
<feature type="compositionally biased region" description="Pro residues" evidence="3">
    <location>
        <begin position="370"/>
        <end position="379"/>
    </location>
</feature>
<dbReference type="OrthoDB" id="1049195at2759"/>